<keyword evidence="4" id="KW-1185">Reference proteome</keyword>
<proteinExistence type="predicted"/>
<comment type="caution">
    <text evidence="3">The sequence shown here is derived from an EMBL/GenBank/DDBJ whole genome shotgun (WGS) entry which is preliminary data.</text>
</comment>
<feature type="domain" description="Transferrin-binding protein B C-lobe/N-lobe beta-barrel" evidence="2">
    <location>
        <begin position="154"/>
        <end position="233"/>
    </location>
</feature>
<evidence type="ECO:0000259" key="2">
    <source>
        <dbReference type="Pfam" id="PF01298"/>
    </source>
</evidence>
<dbReference type="EMBL" id="JAHXZN010000001">
    <property type="protein sequence ID" value="MBW6529201.1"/>
    <property type="molecule type" value="Genomic_DNA"/>
</dbReference>
<sequence length="254" mass="27528">MAVLLVKSSKYRVETNDPACRPRRRNEPETPWNDRASDRRMYDFLSGYSMMRRTMTAVALTLTLMLSACGDDGTGTKTSDTASSKNVAPPPSPSPSPARTYTYDKIDFKVDRSFIATAFYDDSKQGRGFLFGYPTNPAELGGADVRTYLALIDESENDKHGVESAPLTVDFSKSTISGTIPRVGENKAAKVYQLNGAIDAGKHLTGSLKSQDGKISGEFRGRLFGPGGKEIALIADFKFSDGTAEVGLLTGKLK</sequence>
<name>A0ABS7BHV6_9SPHN</name>
<gene>
    <name evidence="3" type="ORF">KZ820_00480</name>
</gene>
<feature type="compositionally biased region" description="Low complexity" evidence="1">
    <location>
        <begin position="75"/>
        <end position="85"/>
    </location>
</feature>
<feature type="region of interest" description="Disordered" evidence="1">
    <location>
        <begin position="73"/>
        <end position="100"/>
    </location>
</feature>
<dbReference type="Gene3D" id="2.40.160.90">
    <property type="match status" value="1"/>
</dbReference>
<protein>
    <submittedName>
        <fullName evidence="3">Transferrin-binding protein-like solute binding protein</fullName>
    </submittedName>
</protein>
<organism evidence="3 4">
    <name type="scientific">Sphingomonas citri</name>
    <dbReference type="NCBI Taxonomy" id="2862499"/>
    <lineage>
        <taxon>Bacteria</taxon>
        <taxon>Pseudomonadati</taxon>
        <taxon>Pseudomonadota</taxon>
        <taxon>Alphaproteobacteria</taxon>
        <taxon>Sphingomonadales</taxon>
        <taxon>Sphingomonadaceae</taxon>
        <taxon>Sphingomonas</taxon>
    </lineage>
</organism>
<dbReference type="InterPro" id="IPR011250">
    <property type="entry name" value="OMP/PagP_B-barrel"/>
</dbReference>
<dbReference type="SUPFAM" id="SSF56925">
    <property type="entry name" value="OMPA-like"/>
    <property type="match status" value="1"/>
</dbReference>
<evidence type="ECO:0000256" key="1">
    <source>
        <dbReference type="SAM" id="MobiDB-lite"/>
    </source>
</evidence>
<accession>A0ABS7BHV6</accession>
<dbReference type="RefSeq" id="WP_219746788.1">
    <property type="nucleotide sequence ID" value="NZ_JAHXZN010000001.1"/>
</dbReference>
<evidence type="ECO:0000313" key="3">
    <source>
        <dbReference type="EMBL" id="MBW6529201.1"/>
    </source>
</evidence>
<feature type="region of interest" description="Disordered" evidence="1">
    <location>
        <begin position="13"/>
        <end position="35"/>
    </location>
</feature>
<evidence type="ECO:0000313" key="4">
    <source>
        <dbReference type="Proteomes" id="UP000759103"/>
    </source>
</evidence>
<dbReference type="Proteomes" id="UP000759103">
    <property type="component" value="Unassembled WGS sequence"/>
</dbReference>
<reference evidence="3 4" key="1">
    <citation type="submission" date="2021-07" db="EMBL/GenBank/DDBJ databases">
        <title>Sphingomonas sp.</title>
        <authorList>
            <person name="Feng G."/>
            <person name="Li J."/>
            <person name="Pan M."/>
        </authorList>
    </citation>
    <scope>NUCLEOTIDE SEQUENCE [LARGE SCALE GENOMIC DNA]</scope>
    <source>
        <strain evidence="3 4">RRHST34</strain>
    </source>
</reference>
<dbReference type="InterPro" id="IPR001677">
    <property type="entry name" value="TbpB_B_D"/>
</dbReference>
<dbReference type="Pfam" id="PF01298">
    <property type="entry name" value="TbpB_B_D"/>
    <property type="match status" value="1"/>
</dbReference>